<keyword evidence="3" id="KW-0560">Oxidoreductase</keyword>
<dbReference type="EMBL" id="JAESVG020000009">
    <property type="protein sequence ID" value="KAG8624615.1"/>
    <property type="molecule type" value="Genomic_DNA"/>
</dbReference>
<dbReference type="InterPro" id="IPR036291">
    <property type="entry name" value="NAD(P)-bd_dom_sf"/>
</dbReference>
<dbReference type="InterPro" id="IPR016040">
    <property type="entry name" value="NAD(P)-bd_dom"/>
</dbReference>
<feature type="domain" description="NAD(P)-binding" evidence="5">
    <location>
        <begin position="10"/>
        <end position="163"/>
    </location>
</feature>
<dbReference type="InterPro" id="IPR045312">
    <property type="entry name" value="PCBER-like"/>
</dbReference>
<evidence type="ECO:0000256" key="1">
    <source>
        <dbReference type="ARBA" id="ARBA00005725"/>
    </source>
</evidence>
<evidence type="ECO:0000256" key="4">
    <source>
        <dbReference type="SAM" id="MobiDB-lite"/>
    </source>
</evidence>
<proteinExistence type="inferred from homology"/>
<dbReference type="GO" id="GO:0016491">
    <property type="term" value="F:oxidoreductase activity"/>
    <property type="evidence" value="ECO:0007669"/>
    <property type="project" value="UniProtKB-KW"/>
</dbReference>
<comment type="similarity">
    <text evidence="1">Belongs to the NmrA-type oxidoreductase family. Isoflavone reductase subfamily.</text>
</comment>
<feature type="region of interest" description="Disordered" evidence="4">
    <location>
        <begin position="31"/>
        <end position="55"/>
    </location>
</feature>
<evidence type="ECO:0000256" key="2">
    <source>
        <dbReference type="ARBA" id="ARBA00022857"/>
    </source>
</evidence>
<organism evidence="6 7">
    <name type="scientific">Elsinoe batatas</name>
    <dbReference type="NCBI Taxonomy" id="2601811"/>
    <lineage>
        <taxon>Eukaryota</taxon>
        <taxon>Fungi</taxon>
        <taxon>Dikarya</taxon>
        <taxon>Ascomycota</taxon>
        <taxon>Pezizomycotina</taxon>
        <taxon>Dothideomycetes</taxon>
        <taxon>Dothideomycetidae</taxon>
        <taxon>Myriangiales</taxon>
        <taxon>Elsinoaceae</taxon>
        <taxon>Elsinoe</taxon>
    </lineage>
</organism>
<keyword evidence="2" id="KW-0521">NADP</keyword>
<protein>
    <recommendedName>
        <fullName evidence="5">NAD(P)-binding domain-containing protein</fullName>
    </recommendedName>
</protein>
<keyword evidence="7" id="KW-1185">Reference proteome</keyword>
<dbReference type="CDD" id="cd05259">
    <property type="entry name" value="PCBER_SDR_a"/>
    <property type="match status" value="1"/>
</dbReference>
<dbReference type="Proteomes" id="UP000809789">
    <property type="component" value="Unassembled WGS sequence"/>
</dbReference>
<comment type="caution">
    <text evidence="6">The sequence shown here is derived from an EMBL/GenBank/DDBJ whole genome shotgun (WGS) entry which is preliminary data.</text>
</comment>
<evidence type="ECO:0000256" key="3">
    <source>
        <dbReference type="ARBA" id="ARBA00023002"/>
    </source>
</evidence>
<feature type="compositionally biased region" description="Low complexity" evidence="4">
    <location>
        <begin position="38"/>
        <end position="50"/>
    </location>
</feature>
<dbReference type="InterPro" id="IPR051609">
    <property type="entry name" value="NmrA/Isoflavone_reductase-like"/>
</dbReference>
<evidence type="ECO:0000313" key="7">
    <source>
        <dbReference type="Proteomes" id="UP000809789"/>
    </source>
</evidence>
<sequence length="316" mass="34488">MPTLKVALLGANGNVGGPILSQLLSSPSNHSVTVLHRPSSTSPLPSHPNLNPVPLPSSPTISSLTPLLKDHDAVIIAIPLTNLDLHLDLASAAAAAGVKHYMPADFGSVDSAAPLSQKLVPLFGRKSAVRQRLTDLARQHEGTGFTWTALVNGHFFDWALKTNFMHFDLRAKKALVLGDGEQRMSLSTLGRVAEATVRVLEMGAEGREEVRGRTLMVQSFCVTQWEVLRALEGATRGKWEVEREGVEGFVRREEGRRDEGSKEAVEELVFALGVMEGDWTRREEFAMGLLGLEDEDLGEVVGRVVREMEAEEKGDR</sequence>
<accession>A0A8K0PAH3</accession>
<dbReference type="AlphaFoldDB" id="A0A8K0PAH3"/>
<dbReference type="OrthoDB" id="9984533at2759"/>
<reference evidence="6" key="1">
    <citation type="submission" date="2021-07" db="EMBL/GenBank/DDBJ databases">
        <title>Elsinoe batatas strain:CRI-CJ2 Genome sequencing and assembly.</title>
        <authorList>
            <person name="Huang L."/>
        </authorList>
    </citation>
    <scope>NUCLEOTIDE SEQUENCE</scope>
    <source>
        <strain evidence="6">CRI-CJ2</strain>
    </source>
</reference>
<evidence type="ECO:0000313" key="6">
    <source>
        <dbReference type="EMBL" id="KAG8624615.1"/>
    </source>
</evidence>
<evidence type="ECO:0000259" key="5">
    <source>
        <dbReference type="Pfam" id="PF13460"/>
    </source>
</evidence>
<name>A0A8K0PAH3_9PEZI</name>
<dbReference type="Pfam" id="PF13460">
    <property type="entry name" value="NAD_binding_10"/>
    <property type="match status" value="1"/>
</dbReference>
<gene>
    <name evidence="6" type="ORF">KVT40_007682</name>
</gene>
<dbReference type="PANTHER" id="PTHR47706">
    <property type="entry name" value="NMRA-LIKE FAMILY PROTEIN"/>
    <property type="match status" value="1"/>
</dbReference>
<dbReference type="PANTHER" id="PTHR47706:SF9">
    <property type="entry name" value="NMRA-LIKE DOMAIN-CONTAINING PROTEIN-RELATED"/>
    <property type="match status" value="1"/>
</dbReference>
<dbReference type="Gene3D" id="3.40.50.720">
    <property type="entry name" value="NAD(P)-binding Rossmann-like Domain"/>
    <property type="match status" value="1"/>
</dbReference>
<dbReference type="SUPFAM" id="SSF51735">
    <property type="entry name" value="NAD(P)-binding Rossmann-fold domains"/>
    <property type="match status" value="1"/>
</dbReference>